<keyword evidence="1" id="KW-0812">Transmembrane</keyword>
<feature type="transmembrane region" description="Helical" evidence="1">
    <location>
        <begin position="125"/>
        <end position="144"/>
    </location>
</feature>
<keyword evidence="1" id="KW-0472">Membrane</keyword>
<proteinExistence type="predicted"/>
<sequence length="162" mass="18201">MFRPEAVTKTNAVYIGLLIVQTAAATFLFWVVFPLFRQLIARLGEPQEVSVSVEVQIIVGTLVLHCAYWVRYRWIAVTAPFHSAFIGHVVQFASRTSFFFGGALFSALFFRHLPELEAFPTIAEALTRGLVVIWVLFALFCYSLELDRLGKAIEEASKPSAE</sequence>
<dbReference type="Proteomes" id="UP000255207">
    <property type="component" value="Unassembled WGS sequence"/>
</dbReference>
<dbReference type="EMBL" id="QQTP01000001">
    <property type="protein sequence ID" value="RDJ29275.1"/>
    <property type="molecule type" value="Genomic_DNA"/>
</dbReference>
<keyword evidence="3" id="KW-1185">Reference proteome</keyword>
<name>A0A370LCM3_9HYPH</name>
<accession>A0A370LCM3</accession>
<protein>
    <submittedName>
        <fullName evidence="2">Uncharacterized protein</fullName>
    </submittedName>
</protein>
<comment type="caution">
    <text evidence="2">The sequence shown here is derived from an EMBL/GenBank/DDBJ whole genome shotgun (WGS) entry which is preliminary data.</text>
</comment>
<gene>
    <name evidence="2" type="ORF">DWE98_01525</name>
</gene>
<dbReference type="RefSeq" id="WP_114827393.1">
    <property type="nucleotide sequence ID" value="NZ_QQTO01000019.1"/>
</dbReference>
<keyword evidence="1" id="KW-1133">Transmembrane helix</keyword>
<dbReference type="OrthoDB" id="8366007at2"/>
<evidence type="ECO:0000313" key="3">
    <source>
        <dbReference type="Proteomes" id="UP000255207"/>
    </source>
</evidence>
<organism evidence="2 3">
    <name type="scientific">Bosea caraganae</name>
    <dbReference type="NCBI Taxonomy" id="2763117"/>
    <lineage>
        <taxon>Bacteria</taxon>
        <taxon>Pseudomonadati</taxon>
        <taxon>Pseudomonadota</taxon>
        <taxon>Alphaproteobacteria</taxon>
        <taxon>Hyphomicrobiales</taxon>
        <taxon>Boseaceae</taxon>
        <taxon>Bosea</taxon>
    </lineage>
</organism>
<reference evidence="3" key="1">
    <citation type="submission" date="2018-07" db="EMBL/GenBank/DDBJ databases">
        <authorList>
            <person name="Safronova V.I."/>
            <person name="Chirak E.R."/>
            <person name="Sazanova A.L."/>
        </authorList>
    </citation>
    <scope>NUCLEOTIDE SEQUENCE [LARGE SCALE GENOMIC DNA]</scope>
    <source>
        <strain evidence="3">RCAM04685</strain>
    </source>
</reference>
<feature type="transmembrane region" description="Helical" evidence="1">
    <location>
        <begin position="92"/>
        <end position="113"/>
    </location>
</feature>
<dbReference type="AlphaFoldDB" id="A0A370LCM3"/>
<feature type="transmembrane region" description="Helical" evidence="1">
    <location>
        <begin position="53"/>
        <end position="71"/>
    </location>
</feature>
<evidence type="ECO:0000256" key="1">
    <source>
        <dbReference type="SAM" id="Phobius"/>
    </source>
</evidence>
<feature type="transmembrane region" description="Helical" evidence="1">
    <location>
        <begin position="12"/>
        <end position="33"/>
    </location>
</feature>
<evidence type="ECO:0000313" key="2">
    <source>
        <dbReference type="EMBL" id="RDJ29275.1"/>
    </source>
</evidence>